<feature type="binding site" evidence="2">
    <location>
        <position position="362"/>
    </location>
    <ligand>
        <name>Mn(2+)</name>
        <dbReference type="ChEBI" id="CHEBI:29035"/>
        <label>2</label>
    </ligand>
</feature>
<gene>
    <name evidence="4" type="ORF">H1164_02450</name>
</gene>
<comment type="caution">
    <text evidence="4">The sequence shown here is derived from an EMBL/GenBank/DDBJ whole genome shotgun (WGS) entry which is preliminary data.</text>
</comment>
<dbReference type="GO" id="GO:0019877">
    <property type="term" value="P:diaminopimelate biosynthetic process"/>
    <property type="evidence" value="ECO:0007669"/>
    <property type="project" value="UniProtKB-ARBA"/>
</dbReference>
<dbReference type="InterPro" id="IPR011650">
    <property type="entry name" value="Peptidase_M20_dimer"/>
</dbReference>
<sequence>MERIKERIAEIYPRMVEWRRDFHRNPELSFKEKETAQKVASILKSLGLEVRTGIGGHGLVGLLRGKGPGRTVALRSDMDALPIQDEKDCSYRSQVPGVMHACGHDGHMATLLGAAAVLTELREQWDGSILFLFQHAEELLPGGAVSMIDAGVLDGVDAIFGVHLWTPLPCGVIGIRSGELMASADSFEVEIIGKGGHGGLPHEAVDSVVIASHVIVQLQTIISRCLNPLDSGVITVGQIEAGNAFNVIAERCRFWGTVRAFKQETREAIVARMEEVIQGVCRMFGADYRFDYTWGYPPVVNEPAATDILAESAKAIVGEQGVWQIDPVMAGEDFAYYLKQRPGAFCFVGAGNTERNITAPHHHPLFDFDEEAMKIGAELWVRTAMRFLGSGKGE</sequence>
<accession>A0A7W1X825</accession>
<proteinExistence type="predicted"/>
<evidence type="ECO:0000256" key="1">
    <source>
        <dbReference type="ARBA" id="ARBA00022801"/>
    </source>
</evidence>
<dbReference type="PANTHER" id="PTHR11014:SF63">
    <property type="entry name" value="METALLOPEPTIDASE, PUTATIVE (AFU_ORTHOLOGUE AFUA_6G09600)-RELATED"/>
    <property type="match status" value="1"/>
</dbReference>
<dbReference type="OrthoDB" id="9776731at2"/>
<dbReference type="FunFam" id="3.30.70.360:FF:000001">
    <property type="entry name" value="N-acetyldiaminopimelate deacetylase"/>
    <property type="match status" value="1"/>
</dbReference>
<dbReference type="Gene3D" id="3.40.630.10">
    <property type="entry name" value="Zn peptidases"/>
    <property type="match status" value="1"/>
</dbReference>
<dbReference type="AlphaFoldDB" id="A0A7W1X825"/>
<dbReference type="Pfam" id="PF07687">
    <property type="entry name" value="M20_dimer"/>
    <property type="match status" value="1"/>
</dbReference>
<feature type="binding site" evidence="2">
    <location>
        <position position="138"/>
    </location>
    <ligand>
        <name>Mn(2+)</name>
        <dbReference type="ChEBI" id="CHEBI:29035"/>
        <label>2</label>
    </ligand>
</feature>
<dbReference type="InterPro" id="IPR036264">
    <property type="entry name" value="Bact_exopeptidase_dim_dom"/>
</dbReference>
<feature type="binding site" evidence="2">
    <location>
        <position position="163"/>
    </location>
    <ligand>
        <name>Mn(2+)</name>
        <dbReference type="ChEBI" id="CHEBI:29035"/>
        <label>2</label>
    </ligand>
</feature>
<feature type="binding site" evidence="2">
    <location>
        <position position="102"/>
    </location>
    <ligand>
        <name>Mn(2+)</name>
        <dbReference type="ChEBI" id="CHEBI:29035"/>
        <label>2</label>
    </ligand>
</feature>
<dbReference type="PIRSF" id="PIRSF005962">
    <property type="entry name" value="Pept_M20D_amidohydro"/>
    <property type="match status" value="1"/>
</dbReference>
<dbReference type="Gene3D" id="3.30.70.360">
    <property type="match status" value="1"/>
</dbReference>
<keyword evidence="2" id="KW-0464">Manganese</keyword>
<evidence type="ECO:0000313" key="4">
    <source>
        <dbReference type="EMBL" id="MBA4541762.1"/>
    </source>
</evidence>
<evidence type="ECO:0000259" key="3">
    <source>
        <dbReference type="Pfam" id="PF07687"/>
    </source>
</evidence>
<dbReference type="InterPro" id="IPR017439">
    <property type="entry name" value="Amidohydrolase"/>
</dbReference>
<reference evidence="4 5" key="1">
    <citation type="submission" date="2020-07" db="EMBL/GenBank/DDBJ databases">
        <authorList>
            <person name="Feng H."/>
        </authorList>
    </citation>
    <scope>NUCLEOTIDE SEQUENCE [LARGE SCALE GENOMIC DNA]</scope>
    <source>
        <strain evidence="5">s-11</strain>
    </source>
</reference>
<dbReference type="SUPFAM" id="SSF55031">
    <property type="entry name" value="Bacterial exopeptidase dimerisation domain"/>
    <property type="match status" value="1"/>
</dbReference>
<keyword evidence="2" id="KW-0479">Metal-binding</keyword>
<protein>
    <submittedName>
        <fullName evidence="4">Amidohydrolase</fullName>
    </submittedName>
</protein>
<dbReference type="Proteomes" id="UP000530514">
    <property type="component" value="Unassembled WGS sequence"/>
</dbReference>
<dbReference type="EMBL" id="JACEIP010000002">
    <property type="protein sequence ID" value="MBA4541762.1"/>
    <property type="molecule type" value="Genomic_DNA"/>
</dbReference>
<dbReference type="NCBIfam" id="TIGR01891">
    <property type="entry name" value="amidohydrolases"/>
    <property type="match status" value="1"/>
</dbReference>
<name>A0A7W1X825_9BACL</name>
<dbReference type="GO" id="GO:0046872">
    <property type="term" value="F:metal ion binding"/>
    <property type="evidence" value="ECO:0007669"/>
    <property type="project" value="UniProtKB-KW"/>
</dbReference>
<keyword evidence="1 4" id="KW-0378">Hydrolase</keyword>
<dbReference type="CDD" id="cd08021">
    <property type="entry name" value="M20_Acy1_YhaA-like"/>
    <property type="match status" value="1"/>
</dbReference>
<dbReference type="PANTHER" id="PTHR11014">
    <property type="entry name" value="PEPTIDASE M20 FAMILY MEMBER"/>
    <property type="match status" value="1"/>
</dbReference>
<organism evidence="4 5">
    <name type="scientific">Thermoactinomyces daqus</name>
    <dbReference type="NCBI Taxonomy" id="1329516"/>
    <lineage>
        <taxon>Bacteria</taxon>
        <taxon>Bacillati</taxon>
        <taxon>Bacillota</taxon>
        <taxon>Bacilli</taxon>
        <taxon>Bacillales</taxon>
        <taxon>Thermoactinomycetaceae</taxon>
        <taxon>Thermoactinomyces</taxon>
    </lineage>
</organism>
<feature type="binding site" evidence="2">
    <location>
        <position position="104"/>
    </location>
    <ligand>
        <name>Mn(2+)</name>
        <dbReference type="ChEBI" id="CHEBI:29035"/>
        <label>2</label>
    </ligand>
</feature>
<evidence type="ECO:0000313" key="5">
    <source>
        <dbReference type="Proteomes" id="UP000530514"/>
    </source>
</evidence>
<dbReference type="GO" id="GO:0050118">
    <property type="term" value="F:N-acetyldiaminopimelate deacetylase activity"/>
    <property type="evidence" value="ECO:0007669"/>
    <property type="project" value="UniProtKB-ARBA"/>
</dbReference>
<evidence type="ECO:0000256" key="2">
    <source>
        <dbReference type="PIRSR" id="PIRSR005962-1"/>
    </source>
</evidence>
<keyword evidence="5" id="KW-1185">Reference proteome</keyword>
<dbReference type="RefSeq" id="WP_033100979.1">
    <property type="nucleotide sequence ID" value="NZ_JACEIP010000002.1"/>
</dbReference>
<comment type="cofactor">
    <cofactor evidence="2">
        <name>Mn(2+)</name>
        <dbReference type="ChEBI" id="CHEBI:29035"/>
    </cofactor>
    <text evidence="2">The Mn(2+) ion enhances activity.</text>
</comment>
<dbReference type="SUPFAM" id="SSF53187">
    <property type="entry name" value="Zn-dependent exopeptidases"/>
    <property type="match status" value="1"/>
</dbReference>
<feature type="domain" description="Peptidase M20 dimerisation" evidence="3">
    <location>
        <begin position="185"/>
        <end position="278"/>
    </location>
</feature>
<dbReference type="Pfam" id="PF01546">
    <property type="entry name" value="Peptidase_M20"/>
    <property type="match status" value="1"/>
</dbReference>
<dbReference type="InterPro" id="IPR002933">
    <property type="entry name" value="Peptidase_M20"/>
</dbReference>